<evidence type="ECO:0000256" key="5">
    <source>
        <dbReference type="ARBA" id="ARBA00022898"/>
    </source>
</evidence>
<keyword evidence="3" id="KW-0808">Transferase</keyword>
<dbReference type="PANTHER" id="PTHR11601:SF34">
    <property type="entry name" value="CYSTEINE DESULFURASE"/>
    <property type="match status" value="1"/>
</dbReference>
<comment type="catalytic activity">
    <reaction evidence="8">
        <text>(sulfur carrier)-H + L-cysteine = (sulfur carrier)-SH + L-alanine</text>
        <dbReference type="Rhea" id="RHEA:43892"/>
        <dbReference type="Rhea" id="RHEA-COMP:14737"/>
        <dbReference type="Rhea" id="RHEA-COMP:14739"/>
        <dbReference type="ChEBI" id="CHEBI:29917"/>
        <dbReference type="ChEBI" id="CHEBI:35235"/>
        <dbReference type="ChEBI" id="CHEBI:57972"/>
        <dbReference type="ChEBI" id="CHEBI:64428"/>
        <dbReference type="EC" id="2.8.1.7"/>
    </reaction>
</comment>
<reference evidence="10 11" key="1">
    <citation type="journal article" date="2015" name="Microbiome">
        <title>Genomic resolution of linkages in carbon, nitrogen, and sulfur cycling among widespread estuary sediment bacteria.</title>
        <authorList>
            <person name="Baker B.J."/>
            <person name="Lazar C.S."/>
            <person name="Teske A.P."/>
            <person name="Dick G.J."/>
        </authorList>
    </citation>
    <scope>NUCLEOTIDE SEQUENCE [LARGE SCALE GENOMIC DNA]</scope>
    <source>
        <strain evidence="10">DG_26</strain>
    </source>
</reference>
<keyword evidence="5" id="KW-0663">Pyridoxal phosphate</keyword>
<keyword evidence="7" id="KW-0411">Iron-sulfur</keyword>
<comment type="similarity">
    <text evidence="2">Belongs to the class-V pyridoxal-phosphate-dependent aminotransferase family. NifS/IscS subfamily.</text>
</comment>
<gene>
    <name evidence="10" type="ORF">AMJ40_07290</name>
</gene>
<dbReference type="InterPro" id="IPR015421">
    <property type="entry name" value="PyrdxlP-dep_Trfase_major"/>
</dbReference>
<dbReference type="Pfam" id="PF00266">
    <property type="entry name" value="Aminotran_5"/>
    <property type="match status" value="1"/>
</dbReference>
<evidence type="ECO:0000256" key="3">
    <source>
        <dbReference type="ARBA" id="ARBA00022679"/>
    </source>
</evidence>
<protein>
    <submittedName>
        <fullName evidence="10">Cysteine desulfurase</fullName>
    </submittedName>
</protein>
<comment type="caution">
    <text evidence="10">The sequence shown here is derived from an EMBL/GenBank/DDBJ whole genome shotgun (WGS) entry which is preliminary data.</text>
</comment>
<evidence type="ECO:0000313" key="11">
    <source>
        <dbReference type="Proteomes" id="UP000051124"/>
    </source>
</evidence>
<dbReference type="SUPFAM" id="SSF53383">
    <property type="entry name" value="PLP-dependent transferases"/>
    <property type="match status" value="1"/>
</dbReference>
<dbReference type="InterPro" id="IPR015422">
    <property type="entry name" value="PyrdxlP-dep_Trfase_small"/>
</dbReference>
<dbReference type="InterPro" id="IPR000192">
    <property type="entry name" value="Aminotrans_V_dom"/>
</dbReference>
<comment type="cofactor">
    <cofactor evidence="1">
        <name>pyridoxal 5'-phosphate</name>
        <dbReference type="ChEBI" id="CHEBI:597326"/>
    </cofactor>
</comment>
<evidence type="ECO:0000256" key="6">
    <source>
        <dbReference type="ARBA" id="ARBA00023004"/>
    </source>
</evidence>
<evidence type="ECO:0000256" key="1">
    <source>
        <dbReference type="ARBA" id="ARBA00001933"/>
    </source>
</evidence>
<evidence type="ECO:0000256" key="8">
    <source>
        <dbReference type="ARBA" id="ARBA00050776"/>
    </source>
</evidence>
<keyword evidence="6" id="KW-0408">Iron</keyword>
<name>A0A0S7WEG5_UNCT6</name>
<sequence length="384" mass="42877">MSLYFDYQSSNPVDPRVIDAMIPYFNRKFGNPSSLHKEGDEATEILDRCRKSIAGFINAEKDEIVFTSGATESNNLSLIGFAFRNRTRGNHIIISETEHISIHNIAKYLEKYRFRITKTPVDQYGRISIRKLEDRVDEETILVSVAYANNEIGTIQPISTIGTLCREKNIAFHSDAVAAEGLIPLDVKRDEVDLLTLSSNDIYGPKGVGVLYVRKGVRLNPLLIGGGQEHGLRSGTENIPGIVGMQKAVEIMQQEGEREVKRLTGYRNKLIKHVLEKIPKCYLNGHPTERLANNAHFRFDGIEGESLLLSLKDKGISVSTGSACSSKTLEPSHTLIALGLLHEEAHGSLEFTFGRFNKDEEVDRVLEVLSGVVARLRELSPLYR</sequence>
<dbReference type="Gene3D" id="3.40.640.10">
    <property type="entry name" value="Type I PLP-dependent aspartate aminotransferase-like (Major domain)"/>
    <property type="match status" value="1"/>
</dbReference>
<dbReference type="PIRSF" id="PIRSF005572">
    <property type="entry name" value="NifS"/>
    <property type="match status" value="1"/>
</dbReference>
<evidence type="ECO:0000313" key="10">
    <source>
        <dbReference type="EMBL" id="KPJ48548.1"/>
    </source>
</evidence>
<evidence type="ECO:0000259" key="9">
    <source>
        <dbReference type="Pfam" id="PF00266"/>
    </source>
</evidence>
<dbReference type="EMBL" id="LIZT01000111">
    <property type="protein sequence ID" value="KPJ48548.1"/>
    <property type="molecule type" value="Genomic_DNA"/>
</dbReference>
<dbReference type="GO" id="GO:0051536">
    <property type="term" value="F:iron-sulfur cluster binding"/>
    <property type="evidence" value="ECO:0007669"/>
    <property type="project" value="UniProtKB-KW"/>
</dbReference>
<feature type="domain" description="Aminotransferase class V" evidence="9">
    <location>
        <begin position="4"/>
        <end position="365"/>
    </location>
</feature>
<accession>A0A0S7WEG5</accession>
<dbReference type="InterPro" id="IPR015424">
    <property type="entry name" value="PyrdxlP-dep_Trfase"/>
</dbReference>
<dbReference type="PATRIC" id="fig|1703771.3.peg.1000"/>
<evidence type="ECO:0000256" key="7">
    <source>
        <dbReference type="ARBA" id="ARBA00023014"/>
    </source>
</evidence>
<dbReference type="GO" id="GO:0031071">
    <property type="term" value="F:cysteine desulfurase activity"/>
    <property type="evidence" value="ECO:0007669"/>
    <property type="project" value="UniProtKB-EC"/>
</dbReference>
<organism evidence="10 11">
    <name type="scientific">candidate division TA06 bacterium DG_26</name>
    <dbReference type="NCBI Taxonomy" id="1703771"/>
    <lineage>
        <taxon>Bacteria</taxon>
        <taxon>Bacteria division TA06</taxon>
    </lineage>
</organism>
<dbReference type="AlphaFoldDB" id="A0A0S7WEG5"/>
<evidence type="ECO:0000256" key="2">
    <source>
        <dbReference type="ARBA" id="ARBA00006490"/>
    </source>
</evidence>
<dbReference type="Proteomes" id="UP000051124">
    <property type="component" value="Unassembled WGS sequence"/>
</dbReference>
<dbReference type="InterPro" id="IPR016454">
    <property type="entry name" value="Cysteine_dSase"/>
</dbReference>
<proteinExistence type="inferred from homology"/>
<dbReference type="GO" id="GO:0046872">
    <property type="term" value="F:metal ion binding"/>
    <property type="evidence" value="ECO:0007669"/>
    <property type="project" value="UniProtKB-KW"/>
</dbReference>
<evidence type="ECO:0000256" key="4">
    <source>
        <dbReference type="ARBA" id="ARBA00022723"/>
    </source>
</evidence>
<dbReference type="PANTHER" id="PTHR11601">
    <property type="entry name" value="CYSTEINE DESULFURYLASE FAMILY MEMBER"/>
    <property type="match status" value="1"/>
</dbReference>
<dbReference type="Gene3D" id="3.90.1150.10">
    <property type="entry name" value="Aspartate Aminotransferase, domain 1"/>
    <property type="match status" value="1"/>
</dbReference>
<dbReference type="NCBIfam" id="NF002806">
    <property type="entry name" value="PRK02948.1"/>
    <property type="match status" value="1"/>
</dbReference>
<keyword evidence="4" id="KW-0479">Metal-binding</keyword>